<dbReference type="InterPro" id="IPR036291">
    <property type="entry name" value="NAD(P)-bd_dom_sf"/>
</dbReference>
<evidence type="ECO:0000256" key="1">
    <source>
        <dbReference type="RuleBase" id="RU000363"/>
    </source>
</evidence>
<dbReference type="GO" id="GO:0016491">
    <property type="term" value="F:oxidoreductase activity"/>
    <property type="evidence" value="ECO:0007669"/>
    <property type="project" value="TreeGrafter"/>
</dbReference>
<dbReference type="AlphaFoldDB" id="A0A918BE87"/>
<dbReference type="PRINTS" id="PR00080">
    <property type="entry name" value="SDRFAMILY"/>
</dbReference>
<dbReference type="EMBL" id="BMQK01000007">
    <property type="protein sequence ID" value="GGQ62325.1"/>
    <property type="molecule type" value="Genomic_DNA"/>
</dbReference>
<comment type="similarity">
    <text evidence="1">Belongs to the short-chain dehydrogenases/reductases (SDR) family.</text>
</comment>
<reference evidence="2" key="2">
    <citation type="submission" date="2020-09" db="EMBL/GenBank/DDBJ databases">
        <authorList>
            <person name="Sun Q."/>
            <person name="Ohkuma M."/>
        </authorList>
    </citation>
    <scope>NUCLEOTIDE SEQUENCE</scope>
    <source>
        <strain evidence="2">JCM 3131</strain>
    </source>
</reference>
<dbReference type="PRINTS" id="PR00081">
    <property type="entry name" value="GDHRDH"/>
</dbReference>
<protein>
    <submittedName>
        <fullName evidence="2">Short-chain dehydrogenase</fullName>
    </submittedName>
</protein>
<accession>A0A918BE87</accession>
<gene>
    <name evidence="2" type="ORF">GCM10010145_35280</name>
</gene>
<dbReference type="RefSeq" id="WP_229821095.1">
    <property type="nucleotide sequence ID" value="NZ_BMQK01000007.1"/>
</dbReference>
<name>A0A918BE87_9ACTN</name>
<dbReference type="PANTHER" id="PTHR43313">
    <property type="entry name" value="SHORT-CHAIN DEHYDROGENASE/REDUCTASE FAMILY 9C"/>
    <property type="match status" value="1"/>
</dbReference>
<dbReference type="Gene3D" id="3.40.50.720">
    <property type="entry name" value="NAD(P)-binding Rossmann-like Domain"/>
    <property type="match status" value="1"/>
</dbReference>
<dbReference type="PANTHER" id="PTHR43313:SF1">
    <property type="entry name" value="3BETA-HYDROXYSTEROID DEHYDROGENASE DHS-16"/>
    <property type="match status" value="1"/>
</dbReference>
<comment type="caution">
    <text evidence="2">The sequence shown here is derived from an EMBL/GenBank/DDBJ whole genome shotgun (WGS) entry which is preliminary data.</text>
</comment>
<dbReference type="SUPFAM" id="SSF51735">
    <property type="entry name" value="NAD(P)-binding Rossmann-fold domains"/>
    <property type="match status" value="1"/>
</dbReference>
<evidence type="ECO:0000313" key="2">
    <source>
        <dbReference type="EMBL" id="GGQ62325.1"/>
    </source>
</evidence>
<organism evidence="2 3">
    <name type="scientific">Streptomyces ruber</name>
    <dbReference type="NCBI Taxonomy" id="83378"/>
    <lineage>
        <taxon>Bacteria</taxon>
        <taxon>Bacillati</taxon>
        <taxon>Actinomycetota</taxon>
        <taxon>Actinomycetes</taxon>
        <taxon>Kitasatosporales</taxon>
        <taxon>Streptomycetaceae</taxon>
        <taxon>Streptomyces</taxon>
    </lineage>
</organism>
<proteinExistence type="inferred from homology"/>
<keyword evidence="3" id="KW-1185">Reference proteome</keyword>
<dbReference type="GO" id="GO:0008202">
    <property type="term" value="P:steroid metabolic process"/>
    <property type="evidence" value="ECO:0007669"/>
    <property type="project" value="TreeGrafter"/>
</dbReference>
<reference evidence="2" key="1">
    <citation type="journal article" date="2014" name="Int. J. Syst. Evol. Microbiol.">
        <title>Complete genome sequence of Corynebacterium casei LMG S-19264T (=DSM 44701T), isolated from a smear-ripened cheese.</title>
        <authorList>
            <consortium name="US DOE Joint Genome Institute (JGI-PGF)"/>
            <person name="Walter F."/>
            <person name="Albersmeier A."/>
            <person name="Kalinowski J."/>
            <person name="Ruckert C."/>
        </authorList>
    </citation>
    <scope>NUCLEOTIDE SEQUENCE</scope>
    <source>
        <strain evidence="2">JCM 3131</strain>
    </source>
</reference>
<evidence type="ECO:0000313" key="3">
    <source>
        <dbReference type="Proteomes" id="UP000620156"/>
    </source>
</evidence>
<dbReference type="Pfam" id="PF00106">
    <property type="entry name" value="adh_short"/>
    <property type="match status" value="1"/>
</dbReference>
<dbReference type="InterPro" id="IPR002347">
    <property type="entry name" value="SDR_fam"/>
</dbReference>
<dbReference type="Proteomes" id="UP000620156">
    <property type="component" value="Unassembled WGS sequence"/>
</dbReference>
<sequence length="285" mass="30701">MPPAQKNELIVVSGASTGIGAATALKLASMGYHVLAGVRTDSEADAIRTENIDPVTLDITVPEHVEALAQRITDDRERRPLRALVNNAGIEINAPVEVLPLPLWREQFETNLFGHIAVIQRLLPSLRQSRGRIVNISSVGGEAALPLFGAYAGTKSALEAASDSLRREVTRQGIQVVVVQPGGVKTDMAAHSGGISLELAAGMSTEHQRLYSDLIETTVATNTAFLERAVTAEKAGEKIAEVTTTARPRTRYTLGKDAAFVIPLARHLPDRLMDRILAVSHRSRK</sequence>